<organism evidence="1 2">
    <name type="scientific">Halorubrum aidingense JCM 13560</name>
    <dbReference type="NCBI Taxonomy" id="1230454"/>
    <lineage>
        <taxon>Archaea</taxon>
        <taxon>Methanobacteriati</taxon>
        <taxon>Methanobacteriota</taxon>
        <taxon>Stenosarchaea group</taxon>
        <taxon>Halobacteria</taxon>
        <taxon>Halobacteriales</taxon>
        <taxon>Haloferacaceae</taxon>
        <taxon>Halorubrum</taxon>
    </lineage>
</organism>
<dbReference type="OrthoDB" id="285635at2157"/>
<dbReference type="EMBL" id="AOJI01000022">
    <property type="protein sequence ID" value="EMA67595.1"/>
    <property type="molecule type" value="Genomic_DNA"/>
</dbReference>
<dbReference type="AlphaFoldDB" id="M0PFQ3"/>
<evidence type="ECO:0000313" key="1">
    <source>
        <dbReference type="EMBL" id="EMA67595.1"/>
    </source>
</evidence>
<gene>
    <name evidence="1" type="ORF">C461_07709</name>
</gene>
<evidence type="ECO:0000313" key="2">
    <source>
        <dbReference type="Proteomes" id="UP000011575"/>
    </source>
</evidence>
<dbReference type="Gene3D" id="1.10.10.10">
    <property type="entry name" value="Winged helix-like DNA-binding domain superfamily/Winged helix DNA-binding domain"/>
    <property type="match status" value="1"/>
</dbReference>
<dbReference type="SUPFAM" id="SSF46785">
    <property type="entry name" value="Winged helix' DNA-binding domain"/>
    <property type="match status" value="1"/>
</dbReference>
<evidence type="ECO:0008006" key="3">
    <source>
        <dbReference type="Google" id="ProtNLM"/>
    </source>
</evidence>
<dbReference type="InterPro" id="IPR036388">
    <property type="entry name" value="WH-like_DNA-bd_sf"/>
</dbReference>
<name>M0PFQ3_9EURY</name>
<sequence>MVHEDDKILEYLSREDPRSWWQIAHDIHLSGRLVRTRLRVLAKAGWVANDDRGDLDDHWSITTRGVGYLAGYVDANLIRPLPALRPPHATRPGWWAGFG</sequence>
<accession>M0PFQ3</accession>
<keyword evidence="2" id="KW-1185">Reference proteome</keyword>
<reference evidence="1 2" key="1">
    <citation type="journal article" date="2014" name="PLoS Genet.">
        <title>Phylogenetically driven sequencing of extremely halophilic archaea reveals strategies for static and dynamic osmo-response.</title>
        <authorList>
            <person name="Becker E.A."/>
            <person name="Seitzer P.M."/>
            <person name="Tritt A."/>
            <person name="Larsen D."/>
            <person name="Krusor M."/>
            <person name="Yao A.I."/>
            <person name="Wu D."/>
            <person name="Madern D."/>
            <person name="Eisen J.A."/>
            <person name="Darling A.E."/>
            <person name="Facciotti M.T."/>
        </authorList>
    </citation>
    <scope>NUCLEOTIDE SEQUENCE [LARGE SCALE GENOMIC DNA]</scope>
    <source>
        <strain evidence="1 2">JCM 13560</strain>
    </source>
</reference>
<dbReference type="Proteomes" id="UP000011575">
    <property type="component" value="Unassembled WGS sequence"/>
</dbReference>
<dbReference type="PATRIC" id="fig|1230454.4.peg.1556"/>
<dbReference type="InterPro" id="IPR036390">
    <property type="entry name" value="WH_DNA-bd_sf"/>
</dbReference>
<comment type="caution">
    <text evidence="1">The sequence shown here is derived from an EMBL/GenBank/DDBJ whole genome shotgun (WGS) entry which is preliminary data.</text>
</comment>
<proteinExistence type="predicted"/>
<protein>
    <recommendedName>
        <fullName evidence="3">Winged helix-turn-helix domain-containing protein</fullName>
    </recommendedName>
</protein>